<dbReference type="Gene3D" id="1.25.40.10">
    <property type="entry name" value="Tetratricopeptide repeat domain"/>
    <property type="match status" value="1"/>
</dbReference>
<dbReference type="InterPro" id="IPR050754">
    <property type="entry name" value="FKBP4/5/8-like"/>
</dbReference>
<organism evidence="3 4">
    <name type="scientific">Perkinsus chesapeaki</name>
    <name type="common">Clam parasite</name>
    <name type="synonym">Perkinsus andrewsi</name>
    <dbReference type="NCBI Taxonomy" id="330153"/>
    <lineage>
        <taxon>Eukaryota</taxon>
        <taxon>Sar</taxon>
        <taxon>Alveolata</taxon>
        <taxon>Perkinsozoa</taxon>
        <taxon>Perkinsea</taxon>
        <taxon>Perkinsida</taxon>
        <taxon>Perkinsidae</taxon>
        <taxon>Perkinsus</taxon>
    </lineage>
</organism>
<evidence type="ECO:0000313" key="4">
    <source>
        <dbReference type="Proteomes" id="UP000591131"/>
    </source>
</evidence>
<feature type="region of interest" description="Disordered" evidence="2">
    <location>
        <begin position="188"/>
        <end position="207"/>
    </location>
</feature>
<dbReference type="AlphaFoldDB" id="A0A7J6L2W2"/>
<dbReference type="PANTHER" id="PTHR46512">
    <property type="entry name" value="PEPTIDYLPROLYL ISOMERASE"/>
    <property type="match status" value="1"/>
</dbReference>
<feature type="compositionally biased region" description="Basic and acidic residues" evidence="2">
    <location>
        <begin position="189"/>
        <end position="200"/>
    </location>
</feature>
<reference evidence="3 4" key="1">
    <citation type="submission" date="2020-04" db="EMBL/GenBank/DDBJ databases">
        <title>Perkinsus chesapeaki whole genome sequence.</title>
        <authorList>
            <person name="Bogema D.R."/>
        </authorList>
    </citation>
    <scope>NUCLEOTIDE SEQUENCE [LARGE SCALE GENOMIC DNA]</scope>
    <source>
        <strain evidence="3">ATCC PRA-425</strain>
    </source>
</reference>
<dbReference type="EMBL" id="JAAPAO010000844">
    <property type="protein sequence ID" value="KAF4653189.1"/>
    <property type="molecule type" value="Genomic_DNA"/>
</dbReference>
<accession>A0A7J6L2W2</accession>
<evidence type="ECO:0000256" key="1">
    <source>
        <dbReference type="SAM" id="Coils"/>
    </source>
</evidence>
<keyword evidence="1" id="KW-0175">Coiled coil</keyword>
<protein>
    <submittedName>
        <fullName evidence="3">Uncharacterized protein</fullName>
    </submittedName>
</protein>
<dbReference type="InterPro" id="IPR019734">
    <property type="entry name" value="TPR_rpt"/>
</dbReference>
<feature type="coiled-coil region" evidence="1">
    <location>
        <begin position="210"/>
        <end position="237"/>
    </location>
</feature>
<proteinExistence type="predicted"/>
<evidence type="ECO:0000313" key="3">
    <source>
        <dbReference type="EMBL" id="KAF4653189.1"/>
    </source>
</evidence>
<dbReference type="SUPFAM" id="SSF48452">
    <property type="entry name" value="TPR-like"/>
    <property type="match status" value="1"/>
</dbReference>
<keyword evidence="4" id="KW-1185">Reference proteome</keyword>
<name>A0A7J6L2W2_PERCH</name>
<evidence type="ECO:0000256" key="2">
    <source>
        <dbReference type="SAM" id="MobiDB-lite"/>
    </source>
</evidence>
<dbReference type="Proteomes" id="UP000591131">
    <property type="component" value="Unassembled WGS sequence"/>
</dbReference>
<dbReference type="SMART" id="SM00028">
    <property type="entry name" value="TPR"/>
    <property type="match status" value="2"/>
</dbReference>
<dbReference type="OrthoDB" id="245563at2759"/>
<sequence>MDACRALKEEGLVNYKNGEYGQAAVCWRQAVEMLDGSGENEGEQVPDWELERSLYLNLGMAHLKCREPREGIRALRCILLGGDDDPEVLLKTLYRMALCYKELRDWDEVERHAKAMLEVDPDSALARHLLDEAVVLRARDQSASTRLAKHMFSGVETWSDGRARRSDSPAPRSESACRWTVAREAAVAARERPRRERTRSPAEVSTADFRDKVLQRSRRYQRAAEKYKANAEELKMDRVKSLANDMPAL</sequence>
<gene>
    <name evidence="3" type="ORF">FOL47_010654</name>
</gene>
<comment type="caution">
    <text evidence="3">The sequence shown here is derived from an EMBL/GenBank/DDBJ whole genome shotgun (WGS) entry which is preliminary data.</text>
</comment>
<dbReference type="InterPro" id="IPR011990">
    <property type="entry name" value="TPR-like_helical_dom_sf"/>
</dbReference>